<evidence type="ECO:0000256" key="8">
    <source>
        <dbReference type="ARBA" id="ARBA00023034"/>
    </source>
</evidence>
<proteinExistence type="inferred from homology"/>
<accession>A0A9P7VAL6</accession>
<evidence type="ECO:0000256" key="9">
    <source>
        <dbReference type="ARBA" id="ARBA00023136"/>
    </source>
</evidence>
<evidence type="ECO:0000256" key="3">
    <source>
        <dbReference type="ARBA" id="ARBA00008640"/>
    </source>
</evidence>
<keyword evidence="6 10" id="KW-0812">Transmembrane</keyword>
<feature type="transmembrane region" description="Helical" evidence="10">
    <location>
        <begin position="91"/>
        <end position="115"/>
    </location>
</feature>
<evidence type="ECO:0000256" key="2">
    <source>
        <dbReference type="ARBA" id="ARBA00004653"/>
    </source>
</evidence>
<dbReference type="AlphaFoldDB" id="A0A9P7VAL6"/>
<dbReference type="GeneID" id="66118385"/>
<keyword evidence="9 10" id="KW-0472">Membrane</keyword>
<evidence type="ECO:0000313" key="12">
    <source>
        <dbReference type="EMBL" id="KAG7194283.1"/>
    </source>
</evidence>
<dbReference type="GO" id="GO:0000139">
    <property type="term" value="C:Golgi membrane"/>
    <property type="evidence" value="ECO:0007669"/>
    <property type="project" value="UniProtKB-SubCell"/>
</dbReference>
<organism evidence="12 13">
    <name type="scientific">Scheffersomyces spartinae</name>
    <dbReference type="NCBI Taxonomy" id="45513"/>
    <lineage>
        <taxon>Eukaryota</taxon>
        <taxon>Fungi</taxon>
        <taxon>Dikarya</taxon>
        <taxon>Ascomycota</taxon>
        <taxon>Saccharomycotina</taxon>
        <taxon>Pichiomycetes</taxon>
        <taxon>Debaryomycetaceae</taxon>
        <taxon>Scheffersomyces</taxon>
    </lineage>
</organism>
<dbReference type="Pfam" id="PF09335">
    <property type="entry name" value="VTT_dom"/>
    <property type="match status" value="1"/>
</dbReference>
<feature type="transmembrane region" description="Helical" evidence="10">
    <location>
        <begin position="248"/>
        <end position="266"/>
    </location>
</feature>
<reference evidence="12" key="1">
    <citation type="submission" date="2021-03" db="EMBL/GenBank/DDBJ databases">
        <authorList>
            <person name="Palmer J.M."/>
        </authorList>
    </citation>
    <scope>NUCLEOTIDE SEQUENCE</scope>
    <source>
        <strain evidence="12">ARV_011</strain>
    </source>
</reference>
<keyword evidence="8" id="KW-0333">Golgi apparatus</keyword>
<dbReference type="InterPro" id="IPR032816">
    <property type="entry name" value="VTT_dom"/>
</dbReference>
<dbReference type="RefSeq" id="XP_043049830.1">
    <property type="nucleotide sequence ID" value="XM_043195657.1"/>
</dbReference>
<protein>
    <recommendedName>
        <fullName evidence="4">Golgi apparatus membrane protein TVP38</fullName>
    </recommendedName>
    <alternativeName>
        <fullName evidence="5">Golgi apparatus membrane protein tvp38</fullName>
    </alternativeName>
</protein>
<dbReference type="PANTHER" id="PTHR47549:SF1">
    <property type="entry name" value="GOLGI APPARATUS MEMBRANE PROTEIN TVP38"/>
    <property type="match status" value="1"/>
</dbReference>
<feature type="transmembrane region" description="Helical" evidence="10">
    <location>
        <begin position="48"/>
        <end position="71"/>
    </location>
</feature>
<evidence type="ECO:0000256" key="10">
    <source>
        <dbReference type="SAM" id="Phobius"/>
    </source>
</evidence>
<evidence type="ECO:0000259" key="11">
    <source>
        <dbReference type="Pfam" id="PF09335"/>
    </source>
</evidence>
<gene>
    <name evidence="12" type="primary">TVP38</name>
    <name evidence="12" type="ORF">KQ657_005011</name>
</gene>
<comment type="similarity">
    <text evidence="3">Belongs to the TVP38/TMEM64 family.</text>
</comment>
<dbReference type="EMBL" id="JAHMUF010000008">
    <property type="protein sequence ID" value="KAG7194283.1"/>
    <property type="molecule type" value="Genomic_DNA"/>
</dbReference>
<dbReference type="Proteomes" id="UP000790833">
    <property type="component" value="Unassembled WGS sequence"/>
</dbReference>
<feature type="transmembrane region" description="Helical" evidence="10">
    <location>
        <begin position="127"/>
        <end position="148"/>
    </location>
</feature>
<evidence type="ECO:0000256" key="6">
    <source>
        <dbReference type="ARBA" id="ARBA00022692"/>
    </source>
</evidence>
<evidence type="ECO:0000256" key="1">
    <source>
        <dbReference type="ARBA" id="ARBA00002978"/>
    </source>
</evidence>
<comment type="caution">
    <text evidence="12">The sequence shown here is derived from an EMBL/GenBank/DDBJ whole genome shotgun (WGS) entry which is preliminary data.</text>
</comment>
<sequence length="332" mass="36914">MPIQINDPQLNAPMQPLASRGHSPKEMVLAMVAKSQDWYSRLNARQRLLVNVGVIVGSIAGVFIVILHRQLIGLLVELLDWVYSLGTLGGVILWLLVFGVGFPPLIGFSALSMLCGMVYGFPKAWPLLASASVLGSVASFVTFKYLLYERSVRLVQLSDKFRAFLEILTDESENGGGLLILILLRLCPLPYSLSNGALALIPNLSIATFVLASVITSPKMFIHIFVGWKIKELGDNSRSGGSKIVDLISILITMFAASAVTYVIYYKMQIKLAGYHEERMNSNNINDDLIFGNFDDENLYDMDNFIIDDEIEVDNRRTTENLLHKQDSHTQV</sequence>
<evidence type="ECO:0000256" key="4">
    <source>
        <dbReference type="ARBA" id="ARBA00013533"/>
    </source>
</evidence>
<keyword evidence="7 10" id="KW-1133">Transmembrane helix</keyword>
<evidence type="ECO:0000256" key="7">
    <source>
        <dbReference type="ARBA" id="ARBA00022989"/>
    </source>
</evidence>
<keyword evidence="13" id="KW-1185">Reference proteome</keyword>
<evidence type="ECO:0000313" key="13">
    <source>
        <dbReference type="Proteomes" id="UP000790833"/>
    </source>
</evidence>
<dbReference type="GO" id="GO:0000022">
    <property type="term" value="P:mitotic spindle elongation"/>
    <property type="evidence" value="ECO:0007669"/>
    <property type="project" value="TreeGrafter"/>
</dbReference>
<dbReference type="InterPro" id="IPR051076">
    <property type="entry name" value="Golgi_membrane_TVP38/TMEM64"/>
</dbReference>
<dbReference type="GO" id="GO:0016192">
    <property type="term" value="P:vesicle-mediated transport"/>
    <property type="evidence" value="ECO:0007669"/>
    <property type="project" value="TreeGrafter"/>
</dbReference>
<evidence type="ECO:0000256" key="5">
    <source>
        <dbReference type="ARBA" id="ARBA00020673"/>
    </source>
</evidence>
<feature type="domain" description="VTT" evidence="11">
    <location>
        <begin position="108"/>
        <end position="228"/>
    </location>
</feature>
<comment type="subcellular location">
    <subcellularLocation>
        <location evidence="2">Golgi apparatus membrane</location>
        <topology evidence="2">Multi-pass membrane protein</topology>
    </subcellularLocation>
</comment>
<comment type="function">
    <text evidence="1">Golgi membrane protein involved in vesicular trafficking and spindle migration.</text>
</comment>
<name>A0A9P7VAL6_9ASCO</name>
<dbReference type="PANTHER" id="PTHR47549">
    <property type="entry name" value="GOLGI APPARATUS MEMBRANE PROTEIN TVP38-RELATED"/>
    <property type="match status" value="1"/>
</dbReference>
<dbReference type="OrthoDB" id="166803at2759"/>